<protein>
    <submittedName>
        <fullName evidence="2">Uncharacterized protein</fullName>
    </submittedName>
</protein>
<dbReference type="OrthoDB" id="1685790at2759"/>
<reference evidence="2 3" key="1">
    <citation type="submission" date="2015-01" db="EMBL/GenBank/DDBJ databases">
        <title>Genome of allotetraploid Gossypium barbadense reveals genomic plasticity and fiber elongation in cotton evolution.</title>
        <authorList>
            <person name="Chen X."/>
            <person name="Liu X."/>
            <person name="Zhao B."/>
            <person name="Zheng H."/>
            <person name="Hu Y."/>
            <person name="Lu G."/>
            <person name="Yang C."/>
            <person name="Chen J."/>
            <person name="Shan C."/>
            <person name="Zhang L."/>
            <person name="Zhou Y."/>
            <person name="Wang L."/>
            <person name="Guo W."/>
            <person name="Bai Y."/>
            <person name="Ruan J."/>
            <person name="Shangguan X."/>
            <person name="Mao Y."/>
            <person name="Jiang J."/>
            <person name="Zhu Y."/>
            <person name="Lei J."/>
            <person name="Kang H."/>
            <person name="Chen S."/>
            <person name="He X."/>
            <person name="Wang R."/>
            <person name="Wang Y."/>
            <person name="Chen J."/>
            <person name="Wang L."/>
            <person name="Yu S."/>
            <person name="Wang B."/>
            <person name="Wei J."/>
            <person name="Song S."/>
            <person name="Lu X."/>
            <person name="Gao Z."/>
            <person name="Gu W."/>
            <person name="Deng X."/>
            <person name="Ma D."/>
            <person name="Wang S."/>
            <person name="Liang W."/>
            <person name="Fang L."/>
            <person name="Cai C."/>
            <person name="Zhu X."/>
            <person name="Zhou B."/>
            <person name="Zhang Y."/>
            <person name="Chen Z."/>
            <person name="Xu S."/>
            <person name="Zhu R."/>
            <person name="Wang S."/>
            <person name="Zhang T."/>
            <person name="Zhao G."/>
        </authorList>
    </citation>
    <scope>NUCLEOTIDE SEQUENCE [LARGE SCALE GENOMIC DNA]</scope>
    <source>
        <strain evidence="3">cv. Xinhai21</strain>
        <tissue evidence="2">Leaf</tissue>
    </source>
</reference>
<dbReference type="Proteomes" id="UP000239757">
    <property type="component" value="Unassembled WGS sequence"/>
</dbReference>
<evidence type="ECO:0000313" key="2">
    <source>
        <dbReference type="EMBL" id="PPS17197.1"/>
    </source>
</evidence>
<proteinExistence type="predicted"/>
<accession>A0A2P5YNM5</accession>
<dbReference type="EMBL" id="KZ662948">
    <property type="protein sequence ID" value="PPS17197.1"/>
    <property type="molecule type" value="Genomic_DNA"/>
</dbReference>
<feature type="compositionally biased region" description="Gly residues" evidence="1">
    <location>
        <begin position="1"/>
        <end position="10"/>
    </location>
</feature>
<feature type="region of interest" description="Disordered" evidence="1">
    <location>
        <begin position="95"/>
        <end position="120"/>
    </location>
</feature>
<evidence type="ECO:0000256" key="1">
    <source>
        <dbReference type="SAM" id="MobiDB-lite"/>
    </source>
</evidence>
<feature type="region of interest" description="Disordered" evidence="1">
    <location>
        <begin position="1"/>
        <end position="21"/>
    </location>
</feature>
<organism evidence="2 3">
    <name type="scientific">Gossypium barbadense</name>
    <name type="common">Sea Island cotton</name>
    <name type="synonym">Hibiscus barbadensis</name>
    <dbReference type="NCBI Taxonomy" id="3634"/>
    <lineage>
        <taxon>Eukaryota</taxon>
        <taxon>Viridiplantae</taxon>
        <taxon>Streptophyta</taxon>
        <taxon>Embryophyta</taxon>
        <taxon>Tracheophyta</taxon>
        <taxon>Spermatophyta</taxon>
        <taxon>Magnoliopsida</taxon>
        <taxon>eudicotyledons</taxon>
        <taxon>Gunneridae</taxon>
        <taxon>Pentapetalae</taxon>
        <taxon>rosids</taxon>
        <taxon>malvids</taxon>
        <taxon>Malvales</taxon>
        <taxon>Malvaceae</taxon>
        <taxon>Malvoideae</taxon>
        <taxon>Gossypium</taxon>
    </lineage>
</organism>
<evidence type="ECO:0000313" key="3">
    <source>
        <dbReference type="Proteomes" id="UP000239757"/>
    </source>
</evidence>
<dbReference type="AlphaFoldDB" id="A0A2P5YNM5"/>
<sequence length="449" mass="49525">MQCEASGGGSSNSEYQPYGHNMDNEQLNYMVSETCVQNTETALKNQQALIQGLKTQIGQLSKLISKRPQGSLPSNTESNPREQINAINIQDDEGVVETEPEPRQETVVSKGQGENVLDTSPNQLMIGDKVVLDAADPHILTAKENEEFPLTVLSIFPFGTIEVSHPKFGTFKVFHRDTTKHTGVLRAVCKQGNGTISSSRGKKATVSALKKKKVASSSSGPTAEVLEQVQLAEAIRALLTIDPWELFFGIIEPTYLELTMELCSTFHLQTVMTKYDDPGTEENDFHALNCHIQRSPSRCWDALVPGGATYNSSRSKASALLPYLRYLHAILAHMITGRRESTGVINTHDAYFLWCMLHRHVIDLAYFTALAIQHQMERHRKGVISIGPYVTWLARHFGLLNTAAQESSLTLISQMSPQGISSMLSMRNLPSSISSRPIYRGGGLQGHSS</sequence>
<gene>
    <name evidence="2" type="ORF">GOBAR_AA03375</name>
</gene>
<name>A0A2P5YNM5_GOSBA</name>